<comment type="similarity">
    <text evidence="1 5">Belongs to the importin alpha family.</text>
</comment>
<dbReference type="InterPro" id="IPR032413">
    <property type="entry name" value="Arm_3"/>
</dbReference>
<evidence type="ECO:0000256" key="7">
    <source>
        <dbReference type="SAM" id="MobiDB-lite"/>
    </source>
</evidence>
<feature type="compositionally biased region" description="Basic and acidic residues" evidence="7">
    <location>
        <begin position="23"/>
        <end position="33"/>
    </location>
</feature>
<keyword evidence="2 5" id="KW-0813">Transport</keyword>
<dbReference type="Pfam" id="PF00514">
    <property type="entry name" value="Arm"/>
    <property type="match status" value="6"/>
</dbReference>
<dbReference type="GO" id="GO:0061608">
    <property type="term" value="F:nuclear import signal receptor activity"/>
    <property type="evidence" value="ECO:0007669"/>
    <property type="project" value="InterPro"/>
</dbReference>
<accession>A0A8G0KNS4</accession>
<feature type="repeat" description="ARM" evidence="6">
    <location>
        <begin position="286"/>
        <end position="328"/>
    </location>
</feature>
<dbReference type="InterPro" id="IPR011989">
    <property type="entry name" value="ARM-like"/>
</dbReference>
<dbReference type="SUPFAM" id="SSF48371">
    <property type="entry name" value="ARM repeat"/>
    <property type="match status" value="1"/>
</dbReference>
<gene>
    <name evidence="9" type="primary">IMA2</name>
</gene>
<reference evidence="9" key="1">
    <citation type="journal article" date="2021" name="Proc. Natl. Acad. Sci. U.S.A.">
        <title>Membrane association of importin alpha facilitates viral entry into salivary gland cells of vector insects.</title>
        <authorList>
            <person name="Ma Y."/>
            <person name="Lu H."/>
            <person name="Wang W."/>
            <person name="Zhu J."/>
            <person name="Zhao W."/>
            <person name="Cui F."/>
        </authorList>
    </citation>
    <scope>NUCLEOTIDE SEQUENCE</scope>
</reference>
<feature type="repeat" description="ARM" evidence="6">
    <location>
        <begin position="116"/>
        <end position="159"/>
    </location>
</feature>
<evidence type="ECO:0000256" key="1">
    <source>
        <dbReference type="ARBA" id="ARBA00010394"/>
    </source>
</evidence>
<dbReference type="Gene3D" id="1.25.10.10">
    <property type="entry name" value="Leucine-rich Repeat Variant"/>
    <property type="match status" value="1"/>
</dbReference>
<evidence type="ECO:0000256" key="5">
    <source>
        <dbReference type="PIRNR" id="PIRNR005673"/>
    </source>
</evidence>
<evidence type="ECO:0000259" key="8">
    <source>
        <dbReference type="PROSITE" id="PS51214"/>
    </source>
</evidence>
<feature type="region of interest" description="Disordered" evidence="7">
    <location>
        <begin position="1"/>
        <end position="33"/>
    </location>
</feature>
<dbReference type="PROSITE" id="PS51214">
    <property type="entry name" value="IBB"/>
    <property type="match status" value="1"/>
</dbReference>
<evidence type="ECO:0000313" key="9">
    <source>
        <dbReference type="EMBL" id="QYR90147.1"/>
    </source>
</evidence>
<dbReference type="Gene3D" id="1.20.5.690">
    <property type="entry name" value="Importin-alpha, importin-beta-binding domain"/>
    <property type="match status" value="1"/>
</dbReference>
<dbReference type="GO" id="GO:0005737">
    <property type="term" value="C:cytoplasm"/>
    <property type="evidence" value="ECO:0007669"/>
    <property type="project" value="InterPro"/>
</dbReference>
<dbReference type="PANTHER" id="PTHR23316">
    <property type="entry name" value="IMPORTIN ALPHA"/>
    <property type="match status" value="1"/>
</dbReference>
<dbReference type="Pfam" id="PF16186">
    <property type="entry name" value="Arm_3"/>
    <property type="match status" value="1"/>
</dbReference>
<proteinExistence type="evidence at transcript level"/>
<protein>
    <recommendedName>
        <fullName evidence="5">Importin subunit alpha</fullName>
    </recommendedName>
</protein>
<dbReference type="EMBL" id="MT036050">
    <property type="protein sequence ID" value="QYR90147.1"/>
    <property type="molecule type" value="mRNA"/>
</dbReference>
<dbReference type="SMART" id="SM00185">
    <property type="entry name" value="ARM"/>
    <property type="match status" value="8"/>
</dbReference>
<feature type="domain" description="IBB" evidence="8">
    <location>
        <begin position="1"/>
        <end position="60"/>
    </location>
</feature>
<dbReference type="PIRSF" id="PIRSF005673">
    <property type="entry name" value="Importin_alpha"/>
    <property type="match status" value="1"/>
</dbReference>
<sequence length="524" mass="57540">MSMPSQENERPNRLSCYKNSGKNTEEMRRRRNEVKVELRKARKDDQLFKRRNLEVDELESLPLQEISDTPQLPSLDQIVQGMMSSDENLQFQATQACRKTLSKERHPPIDDVIRAGIVPRCVQFLSNHSNVPLQFEAAWALTNIASGTSEQTNSVVQAGAIPKLVPLIRSAERSVAEQAVWALGNIAGDGPATRDLVLQQNLMAGLVELVTPDLPASFLRNIVWTISNLCRHKSPLPGFEHIKVCLPLLNKLLNSDDDSVLADSCWALSYLTDGPNERIQAVVDTGMVPQLVQLLASPKVEVLTPALRTVGNIATGSDAQTDSIIAAGALYQLCNLLVHPRPNIVKEAAWTVSNVTAGCTDQINKVIEAGVLPPLIQVLKAGDFKSQKEAAWAVTNLMSGGTFEQIASVLQSGALEPMCNLLDSKEWKTTTVILDGLSHILKAAKEIDQVEKVAVMIEECGGLSKLELLQHHENTDVYKKAYTIIDTYFAMEEDEDENVAAPSESNGQWNFNQADVVPDGGFSF</sequence>
<dbReference type="GO" id="GO:0005634">
    <property type="term" value="C:nucleus"/>
    <property type="evidence" value="ECO:0007669"/>
    <property type="project" value="UniProtKB-ARBA"/>
</dbReference>
<evidence type="ECO:0000256" key="2">
    <source>
        <dbReference type="ARBA" id="ARBA00022448"/>
    </source>
</evidence>
<dbReference type="PROSITE" id="PS50176">
    <property type="entry name" value="ARM_REPEAT"/>
    <property type="match status" value="3"/>
</dbReference>
<evidence type="ECO:0000256" key="4">
    <source>
        <dbReference type="ARBA" id="ARBA00022927"/>
    </source>
</evidence>
<dbReference type="InterPro" id="IPR000225">
    <property type="entry name" value="Armadillo"/>
</dbReference>
<keyword evidence="4 5" id="KW-0653">Protein transport</keyword>
<keyword evidence="3" id="KW-0677">Repeat</keyword>
<dbReference type="InterPro" id="IPR002652">
    <property type="entry name" value="Importin-a_IBB"/>
</dbReference>
<evidence type="ECO:0000256" key="6">
    <source>
        <dbReference type="PROSITE-ProRule" id="PRU00259"/>
    </source>
</evidence>
<feature type="repeat" description="ARM" evidence="6">
    <location>
        <begin position="159"/>
        <end position="187"/>
    </location>
</feature>
<dbReference type="AlphaFoldDB" id="A0A8G0KNS4"/>
<dbReference type="InterPro" id="IPR024931">
    <property type="entry name" value="Importin_alpha"/>
</dbReference>
<name>A0A8G0KNS4_LAOST</name>
<organism evidence="9">
    <name type="scientific">Laodelphax striatellus</name>
    <name type="common">Small brown planthopper</name>
    <name type="synonym">Delphax striatella</name>
    <dbReference type="NCBI Taxonomy" id="195883"/>
    <lineage>
        <taxon>Eukaryota</taxon>
        <taxon>Metazoa</taxon>
        <taxon>Ecdysozoa</taxon>
        <taxon>Arthropoda</taxon>
        <taxon>Hexapoda</taxon>
        <taxon>Insecta</taxon>
        <taxon>Pterygota</taxon>
        <taxon>Neoptera</taxon>
        <taxon>Paraneoptera</taxon>
        <taxon>Hemiptera</taxon>
        <taxon>Auchenorrhyncha</taxon>
        <taxon>Fulgoroidea</taxon>
        <taxon>Delphacidae</taxon>
        <taxon>Criomorphinae</taxon>
        <taxon>Laodelphax</taxon>
    </lineage>
</organism>
<dbReference type="GO" id="GO:0006607">
    <property type="term" value="P:NLS-bearing protein import into nucleus"/>
    <property type="evidence" value="ECO:0007669"/>
    <property type="project" value="UniProtKB-ARBA"/>
</dbReference>
<dbReference type="InterPro" id="IPR016024">
    <property type="entry name" value="ARM-type_fold"/>
</dbReference>
<evidence type="ECO:0000256" key="3">
    <source>
        <dbReference type="ARBA" id="ARBA00022737"/>
    </source>
</evidence>
<dbReference type="FunFam" id="1.25.10.10:FF:000009">
    <property type="entry name" value="Importin subunit alpha"/>
    <property type="match status" value="1"/>
</dbReference>
<dbReference type="Pfam" id="PF01749">
    <property type="entry name" value="IBB"/>
    <property type="match status" value="1"/>
</dbReference>
<dbReference type="InterPro" id="IPR036975">
    <property type="entry name" value="Importin-a_IBB_sf"/>
</dbReference>